<name>A0A5C8HSW3_9MICO</name>
<dbReference type="OrthoDB" id="5116169at2"/>
<dbReference type="EMBL" id="VRSW01000001">
    <property type="protein sequence ID" value="TXK06218.1"/>
    <property type="molecule type" value="Genomic_DNA"/>
</dbReference>
<dbReference type="InterPro" id="IPR009839">
    <property type="entry name" value="SseB_N"/>
</dbReference>
<feature type="region of interest" description="Disordered" evidence="1">
    <location>
        <begin position="1"/>
        <end position="48"/>
    </location>
</feature>
<evidence type="ECO:0000313" key="4">
    <source>
        <dbReference type="Proteomes" id="UP000321196"/>
    </source>
</evidence>
<evidence type="ECO:0000259" key="2">
    <source>
        <dbReference type="Pfam" id="PF07179"/>
    </source>
</evidence>
<evidence type="ECO:0000313" key="3">
    <source>
        <dbReference type="EMBL" id="TXK06218.1"/>
    </source>
</evidence>
<dbReference type="AlphaFoldDB" id="A0A5C8HSW3"/>
<evidence type="ECO:0000256" key="1">
    <source>
        <dbReference type="SAM" id="MobiDB-lite"/>
    </source>
</evidence>
<dbReference type="RefSeq" id="WP_147825027.1">
    <property type="nucleotide sequence ID" value="NZ_BAAARG010000001.1"/>
</dbReference>
<feature type="domain" description="SseB protein N-terminal" evidence="2">
    <location>
        <begin position="252"/>
        <end position="354"/>
    </location>
</feature>
<protein>
    <submittedName>
        <fullName evidence="3">SseB family protein</fullName>
    </submittedName>
</protein>
<accession>A0A5C8HSW3</accession>
<dbReference type="Proteomes" id="UP000321196">
    <property type="component" value="Unassembled WGS sequence"/>
</dbReference>
<feature type="domain" description="SseB protein N-terminal" evidence="2">
    <location>
        <begin position="110"/>
        <end position="217"/>
    </location>
</feature>
<organism evidence="3 4">
    <name type="scientific">Microbacterium mitrae</name>
    <dbReference type="NCBI Taxonomy" id="664640"/>
    <lineage>
        <taxon>Bacteria</taxon>
        <taxon>Bacillati</taxon>
        <taxon>Actinomycetota</taxon>
        <taxon>Actinomycetes</taxon>
        <taxon>Micrococcales</taxon>
        <taxon>Microbacteriaceae</taxon>
        <taxon>Microbacterium</taxon>
    </lineage>
</organism>
<comment type="caution">
    <text evidence="3">The sequence shown here is derived from an EMBL/GenBank/DDBJ whole genome shotgun (WGS) entry which is preliminary data.</text>
</comment>
<reference evidence="3 4" key="1">
    <citation type="submission" date="2019-08" db="EMBL/GenBank/DDBJ databases">
        <authorList>
            <person name="Dong K."/>
        </authorList>
    </citation>
    <scope>NUCLEOTIDE SEQUENCE [LARGE SCALE GENOMIC DNA]</scope>
    <source>
        <strain evidence="3 4">M4-8</strain>
    </source>
</reference>
<dbReference type="Pfam" id="PF07179">
    <property type="entry name" value="SseB"/>
    <property type="match status" value="2"/>
</dbReference>
<proteinExistence type="predicted"/>
<keyword evidence="4" id="KW-1185">Reference proteome</keyword>
<sequence>MALFSRRKNDSSDLTPAAEAVSEGTAAPAGEEVPTAADTDVAPVSEVPAADVPQVNISMTSFGGLGSAPTPAPPATLRPEKPEEVVLPLAPSDPPTNLETISGLRDNGVLRDALAALGETPTGAELLGVTRQLMQGHVYLRVRGDARAQIEAGEALQLGIVSDGDRQFMLAYSSGRSLRDAFQKDNDANTSAFAQPAHAVINNVLKGNLAGLIIDNESAPARAVIPVDVLTRAMSHVEEDMKLKTILCEPRTEDTKQKVLDALRDARLWVAVGVASEKDGEKQYGIAEAHTRDGRRLLQLFTHPLEVVALQRTEQPMPFGFDKLKSAFLEHGNLAGVVIDPAGPSIRLTRDELATVLAEA</sequence>
<gene>
    <name evidence="3" type="ORF">FVP60_04460</name>
</gene>